<evidence type="ECO:0000313" key="2">
    <source>
        <dbReference type="Proteomes" id="UP000465221"/>
    </source>
</evidence>
<protein>
    <submittedName>
        <fullName evidence="1">Uncharacterized protein</fullName>
    </submittedName>
</protein>
<dbReference type="EMBL" id="BLKC01000090">
    <property type="protein sequence ID" value="GFF51627.1"/>
    <property type="molecule type" value="Genomic_DNA"/>
</dbReference>
<sequence>MAAMYTMEDSIPVADLQHQGGSLAAIAFHNIEHCTQKASSAIRGYHHIPHTGAEHGNSDEPHDAAKYNKAFIKGRKVAVKVSNLINHGKTTHPVPLRVSGSGLVGGPPCEGHARLIEGITWFEKTQFNHQTLRPERNHPTATHYLHFSTPLAQIIPGAEGRTQPMDLVQDITIISGMCLWASRIIQSSMPRGQRLDISRLQSPKVTLYEVEYLARAVPVIADLATVLSANNQYQPRPLSIRLDIPSFHYYHSLEERLRDGCCTFPEALQWMHAVEKRHHQLSRVFCRLVDHELPRRRGGTPHRRKLDIQVSPLADLVCQLICDSLANSVLPNVDDVLHVLETEDATWARFYALVPKNDRVTDFRDLSYIFYVYQVLRPALEETQYAADSCNGDEATKLLISVDDAFERRIYSRSQKLLKKLRASLPASAVAPHLLEVYMCRRIFINSNETGSNLYLDDPSPEPFLLRLCQGLAAKGKQEQELVRAQDQDQHQWHSETVKLDAFDVVEGLYGSYLAEVLKDLFAEVGLGA</sequence>
<accession>A0A8H3PIA2</accession>
<reference evidence="1 2" key="1">
    <citation type="submission" date="2020-01" db="EMBL/GenBank/DDBJ databases">
        <title>Draft genome sequence of Aspergillus udagawae IFM 46972.</title>
        <authorList>
            <person name="Takahashi H."/>
            <person name="Yaguchi T."/>
        </authorList>
    </citation>
    <scope>NUCLEOTIDE SEQUENCE [LARGE SCALE GENOMIC DNA]</scope>
    <source>
        <strain evidence="1 2">IFM 46972</strain>
    </source>
</reference>
<dbReference type="Proteomes" id="UP000465221">
    <property type="component" value="Unassembled WGS sequence"/>
</dbReference>
<proteinExistence type="predicted"/>
<gene>
    <name evidence="1" type="ORF">IFM46972_09345</name>
</gene>
<organism evidence="1 2">
    <name type="scientific">Aspergillus udagawae</name>
    <dbReference type="NCBI Taxonomy" id="91492"/>
    <lineage>
        <taxon>Eukaryota</taxon>
        <taxon>Fungi</taxon>
        <taxon>Dikarya</taxon>
        <taxon>Ascomycota</taxon>
        <taxon>Pezizomycotina</taxon>
        <taxon>Eurotiomycetes</taxon>
        <taxon>Eurotiomycetidae</taxon>
        <taxon>Eurotiales</taxon>
        <taxon>Aspergillaceae</taxon>
        <taxon>Aspergillus</taxon>
        <taxon>Aspergillus subgen. Fumigati</taxon>
    </lineage>
</organism>
<comment type="caution">
    <text evidence="1">The sequence shown here is derived from an EMBL/GenBank/DDBJ whole genome shotgun (WGS) entry which is preliminary data.</text>
</comment>
<evidence type="ECO:0000313" key="1">
    <source>
        <dbReference type="EMBL" id="GFF51627.1"/>
    </source>
</evidence>
<name>A0A8H3PIA2_9EURO</name>
<dbReference type="AlphaFoldDB" id="A0A8H3PIA2"/>